<organism evidence="5 6">
    <name type="scientific">Tilletia horrida</name>
    <dbReference type="NCBI Taxonomy" id="155126"/>
    <lineage>
        <taxon>Eukaryota</taxon>
        <taxon>Fungi</taxon>
        <taxon>Dikarya</taxon>
        <taxon>Basidiomycota</taxon>
        <taxon>Ustilaginomycotina</taxon>
        <taxon>Exobasidiomycetes</taxon>
        <taxon>Tilletiales</taxon>
        <taxon>Tilletiaceae</taxon>
        <taxon>Tilletia</taxon>
    </lineage>
</organism>
<dbReference type="GO" id="GO:0006412">
    <property type="term" value="P:translation"/>
    <property type="evidence" value="ECO:0007669"/>
    <property type="project" value="UniProtKB-KW"/>
</dbReference>
<dbReference type="InterPro" id="IPR018103">
    <property type="entry name" value="Translation_control_tumour_CS"/>
</dbReference>
<name>A0AAN6GNM5_9BASI</name>
<dbReference type="EMBL" id="JAPDMZ010000179">
    <property type="protein sequence ID" value="KAK0546833.1"/>
    <property type="molecule type" value="Genomic_DNA"/>
</dbReference>
<dbReference type="Proteomes" id="UP001176517">
    <property type="component" value="Unassembled WGS sequence"/>
</dbReference>
<dbReference type="Gene3D" id="2.170.150.10">
    <property type="entry name" value="Metal Binding Protein, Guanine Nucleotide Exchange Factor, Chain A"/>
    <property type="match status" value="1"/>
</dbReference>
<evidence type="ECO:0000313" key="5">
    <source>
        <dbReference type="EMBL" id="KAK0546833.1"/>
    </source>
</evidence>
<feature type="domain" description="TCTP" evidence="4">
    <location>
        <begin position="28"/>
        <end position="195"/>
    </location>
</feature>
<dbReference type="AlphaFoldDB" id="A0AAN6GNM5"/>
<dbReference type="PANTHER" id="PTHR11991:SF0">
    <property type="entry name" value="TRANSLATIONALLY-CONTROLLED TUMOR PROTEIN"/>
    <property type="match status" value="1"/>
</dbReference>
<accession>A0AAN6GNM5</accession>
<dbReference type="FunFam" id="2.170.150.10:FF:000002">
    <property type="entry name" value="Translationally-controlled tumor protein homolog"/>
    <property type="match status" value="1"/>
</dbReference>
<proteinExistence type="inferred from homology"/>
<evidence type="ECO:0000313" key="6">
    <source>
        <dbReference type="Proteomes" id="UP001176517"/>
    </source>
</evidence>
<dbReference type="InterPro" id="IPR018105">
    <property type="entry name" value="Translational_control_tumour_p"/>
</dbReference>
<dbReference type="PROSITE" id="PS01002">
    <property type="entry name" value="TCTP_1"/>
    <property type="match status" value="1"/>
</dbReference>
<keyword evidence="6" id="KW-1185">Reference proteome</keyword>
<gene>
    <name evidence="5" type="ORF">OC846_005100</name>
</gene>
<dbReference type="PRINTS" id="PR01653">
    <property type="entry name" value="TCTPROTEIN"/>
</dbReference>
<comment type="caution">
    <text evidence="5">The sequence shown here is derived from an EMBL/GenBank/DDBJ whole genome shotgun (WGS) entry which is preliminary data.</text>
</comment>
<dbReference type="PANTHER" id="PTHR11991">
    <property type="entry name" value="TRANSLATIONALLY CONTROLLED TUMOR PROTEIN-RELATED"/>
    <property type="match status" value="1"/>
</dbReference>
<dbReference type="GO" id="GO:0005509">
    <property type="term" value="F:calcium ion binding"/>
    <property type="evidence" value="ECO:0007669"/>
    <property type="project" value="TreeGrafter"/>
</dbReference>
<evidence type="ECO:0000256" key="2">
    <source>
        <dbReference type="ARBA" id="ARBA00022917"/>
    </source>
</evidence>
<dbReference type="GO" id="GO:0005737">
    <property type="term" value="C:cytoplasm"/>
    <property type="evidence" value="ECO:0007669"/>
    <property type="project" value="TreeGrafter"/>
</dbReference>
<keyword evidence="2" id="KW-0648">Protein biosynthesis</keyword>
<dbReference type="PROSITE" id="PS51797">
    <property type="entry name" value="TCTP_3"/>
    <property type="match status" value="1"/>
</dbReference>
<dbReference type="InterPro" id="IPR034737">
    <property type="entry name" value="TCTP"/>
</dbReference>
<evidence type="ECO:0000256" key="3">
    <source>
        <dbReference type="PROSITE-ProRule" id="PRU01133"/>
    </source>
</evidence>
<dbReference type="PROSITE" id="PS01003">
    <property type="entry name" value="TCTP_2"/>
    <property type="match status" value="1"/>
</dbReference>
<sequence>MARFRTAQAAFGNLEWSEAEAVFPPCHDQVFTDVISGDELASDSFDLKLVDNVVYEIDSQTVTIKEGDVDIGGNPSAEEADEGLEDGAKSVNNFAHAFSLQATSFDKKSYLTYLKGYMKAVKTALVESGKESEVAEFEKNAQAFAKKLVANFKDYEFYTGESMNPDGMVALLNYREDGVTPYWTLWKHGLKEQKV</sequence>
<comment type="similarity">
    <text evidence="3">Belongs to the TCTP family.</text>
</comment>
<dbReference type="InterPro" id="IPR011323">
    <property type="entry name" value="Mss4/transl-control_tumour"/>
</dbReference>
<dbReference type="InterPro" id="IPR011057">
    <property type="entry name" value="Mss4-like_sf"/>
</dbReference>
<protein>
    <recommendedName>
        <fullName evidence="1">Translationally-controlled tumor protein homolog</fullName>
    </recommendedName>
</protein>
<dbReference type="SUPFAM" id="SSF51316">
    <property type="entry name" value="Mss4-like"/>
    <property type="match status" value="1"/>
</dbReference>
<dbReference type="Pfam" id="PF00838">
    <property type="entry name" value="TCTP"/>
    <property type="match status" value="1"/>
</dbReference>
<evidence type="ECO:0000259" key="4">
    <source>
        <dbReference type="PROSITE" id="PS51797"/>
    </source>
</evidence>
<evidence type="ECO:0000256" key="1">
    <source>
        <dbReference type="ARBA" id="ARBA00014759"/>
    </source>
</evidence>
<reference evidence="5" key="1">
    <citation type="journal article" date="2023" name="PhytoFront">
        <title>Draft Genome Resources of Seven Strains of Tilletia horrida, Causal Agent of Kernel Smut of Rice.</title>
        <authorList>
            <person name="Khanal S."/>
            <person name="Antony Babu S."/>
            <person name="Zhou X.G."/>
        </authorList>
    </citation>
    <scope>NUCLEOTIDE SEQUENCE</scope>
    <source>
        <strain evidence="5">TX6</strain>
    </source>
</reference>